<gene>
    <name evidence="2" type="ORF">ACKW6Q_00825</name>
</gene>
<keyword evidence="1" id="KW-0812">Transmembrane</keyword>
<proteinExistence type="predicted"/>
<evidence type="ECO:0000313" key="3">
    <source>
        <dbReference type="Proteomes" id="UP001634154"/>
    </source>
</evidence>
<sequence length="159" mass="19243">MVEKFALKEILLLILGSLSTYLIWRVQYQKEKIKNIENAVSEKKYKLYSELVYIIIDAMHGDKVEKKLTDKELVERILFIKRDMFLYANDEMFKKFVEWCLETSNNPNKTAHFKTYYELMKLARKDMGQINTKITLDEFMLFLIQNKAEYQKFKQQNNW</sequence>
<accession>A0ABW9JZ02</accession>
<evidence type="ECO:0000313" key="2">
    <source>
        <dbReference type="EMBL" id="MFN1215500.1"/>
    </source>
</evidence>
<reference evidence="2 3" key="1">
    <citation type="submission" date="2024-12" db="EMBL/GenBank/DDBJ databases">
        <title>Draft genome sequence of Chryseobacterium kwangjuense AG447.</title>
        <authorList>
            <person name="Cheptsov V.S."/>
            <person name="Belov A."/>
            <person name="Zavarzina A.G."/>
        </authorList>
    </citation>
    <scope>NUCLEOTIDE SEQUENCE [LARGE SCALE GENOMIC DNA]</scope>
    <source>
        <strain evidence="2 3">AG447</strain>
    </source>
</reference>
<organism evidence="2 3">
    <name type="scientific">Chryseobacterium kwangjuense</name>
    <dbReference type="NCBI Taxonomy" id="267125"/>
    <lineage>
        <taxon>Bacteria</taxon>
        <taxon>Pseudomonadati</taxon>
        <taxon>Bacteroidota</taxon>
        <taxon>Flavobacteriia</taxon>
        <taxon>Flavobacteriales</taxon>
        <taxon>Weeksellaceae</taxon>
        <taxon>Chryseobacterium group</taxon>
        <taxon>Chryseobacterium</taxon>
    </lineage>
</organism>
<evidence type="ECO:0008006" key="4">
    <source>
        <dbReference type="Google" id="ProtNLM"/>
    </source>
</evidence>
<dbReference type="Proteomes" id="UP001634154">
    <property type="component" value="Unassembled WGS sequence"/>
</dbReference>
<name>A0ABW9JZ02_9FLAO</name>
<keyword evidence="3" id="KW-1185">Reference proteome</keyword>
<comment type="caution">
    <text evidence="2">The sequence shown here is derived from an EMBL/GenBank/DDBJ whole genome shotgun (WGS) entry which is preliminary data.</text>
</comment>
<keyword evidence="1" id="KW-0472">Membrane</keyword>
<keyword evidence="1" id="KW-1133">Transmembrane helix</keyword>
<protein>
    <recommendedName>
        <fullName evidence="4">DUF4760 domain-containing protein</fullName>
    </recommendedName>
</protein>
<evidence type="ECO:0000256" key="1">
    <source>
        <dbReference type="SAM" id="Phobius"/>
    </source>
</evidence>
<dbReference type="RefSeq" id="WP_409355334.1">
    <property type="nucleotide sequence ID" value="NZ_JBJXVJ010000001.1"/>
</dbReference>
<feature type="transmembrane region" description="Helical" evidence="1">
    <location>
        <begin position="6"/>
        <end position="24"/>
    </location>
</feature>
<dbReference type="EMBL" id="JBJXVJ010000001">
    <property type="protein sequence ID" value="MFN1215500.1"/>
    <property type="molecule type" value="Genomic_DNA"/>
</dbReference>